<evidence type="ECO:0000313" key="1">
    <source>
        <dbReference type="EMBL" id="MBO1328436.1"/>
    </source>
</evidence>
<proteinExistence type="predicted"/>
<organism evidence="1 2">
    <name type="scientific">Acetobacter suratthaniensis</name>
    <dbReference type="NCBI Taxonomy" id="1502841"/>
    <lineage>
        <taxon>Bacteria</taxon>
        <taxon>Pseudomonadati</taxon>
        <taxon>Pseudomonadota</taxon>
        <taxon>Alphaproteobacteria</taxon>
        <taxon>Acetobacterales</taxon>
        <taxon>Acetobacteraceae</taxon>
        <taxon>Acetobacter</taxon>
    </lineage>
</organism>
<evidence type="ECO:0000313" key="2">
    <source>
        <dbReference type="Proteomes" id="UP000664399"/>
    </source>
</evidence>
<name>A0ABS3LM53_9PROT</name>
<dbReference type="EMBL" id="JAFVMG010000007">
    <property type="protein sequence ID" value="MBO1328436.1"/>
    <property type="molecule type" value="Genomic_DNA"/>
</dbReference>
<dbReference type="Proteomes" id="UP000664399">
    <property type="component" value="Unassembled WGS sequence"/>
</dbReference>
<dbReference type="RefSeq" id="WP_207854272.1">
    <property type="nucleotide sequence ID" value="NZ_JAFVMG010000007.1"/>
</dbReference>
<protein>
    <submittedName>
        <fullName evidence="1">Uncharacterized protein</fullName>
    </submittedName>
</protein>
<keyword evidence="2" id="KW-1185">Reference proteome</keyword>
<accession>A0ABS3LM53</accession>
<comment type="caution">
    <text evidence="1">The sequence shown here is derived from an EMBL/GenBank/DDBJ whole genome shotgun (WGS) entry which is preliminary data.</text>
</comment>
<sequence>MPYLVRHQARADNVLHQTDTKNYISTGVLPGANTSDDDFALALPAPAP</sequence>
<reference evidence="1 2" key="1">
    <citation type="submission" date="2021-03" db="EMBL/GenBank/DDBJ databases">
        <title>The complete genome sequence of Acetobacter suratthaniensis TBRC 1719.</title>
        <authorList>
            <person name="Charoenyingcharoen P."/>
            <person name="Yukphan P."/>
        </authorList>
    </citation>
    <scope>NUCLEOTIDE SEQUENCE [LARGE SCALE GENOMIC DNA]</scope>
    <source>
        <strain evidence="1 2">TBRC 1719</strain>
    </source>
</reference>
<gene>
    <name evidence="1" type="ORF">J2D75_08090</name>
</gene>